<comment type="catalytic activity">
    <reaction evidence="2">
        <text>2 GTP = 3',3'-c-di-GMP + 2 diphosphate</text>
        <dbReference type="Rhea" id="RHEA:24898"/>
        <dbReference type="ChEBI" id="CHEBI:33019"/>
        <dbReference type="ChEBI" id="CHEBI:37565"/>
        <dbReference type="ChEBI" id="CHEBI:58805"/>
        <dbReference type="EC" id="2.7.7.65"/>
    </reaction>
</comment>
<dbReference type="PANTHER" id="PTHR45138:SF9">
    <property type="entry name" value="DIGUANYLATE CYCLASE DGCM-RELATED"/>
    <property type="match status" value="1"/>
</dbReference>
<reference evidence="4 5" key="2">
    <citation type="submission" date="2019-09" db="EMBL/GenBank/DDBJ databases">
        <title>Mesorhizobium sp. MaA-C15 isolated from Microcystis aeruginosa.</title>
        <authorList>
            <person name="Jeong S.E."/>
            <person name="Jin H.M."/>
            <person name="Jeon C.O."/>
        </authorList>
    </citation>
    <scope>NUCLEOTIDE SEQUENCE [LARGE SCALE GENOMIC DNA]</scope>
    <source>
        <strain evidence="4 5">MaA-C15</strain>
    </source>
</reference>
<dbReference type="SUPFAM" id="SSF55073">
    <property type="entry name" value="Nucleotide cyclase"/>
    <property type="match status" value="1"/>
</dbReference>
<dbReference type="GO" id="GO:0052621">
    <property type="term" value="F:diguanylate cyclase activity"/>
    <property type="evidence" value="ECO:0007669"/>
    <property type="project" value="UniProtKB-EC"/>
</dbReference>
<evidence type="ECO:0000259" key="3">
    <source>
        <dbReference type="PROSITE" id="PS50887"/>
    </source>
</evidence>
<dbReference type="InterPro" id="IPR000160">
    <property type="entry name" value="GGDEF_dom"/>
</dbReference>
<dbReference type="GO" id="GO:0005886">
    <property type="term" value="C:plasma membrane"/>
    <property type="evidence" value="ECO:0007669"/>
    <property type="project" value="TreeGrafter"/>
</dbReference>
<dbReference type="InterPro" id="IPR029787">
    <property type="entry name" value="Nucleotide_cyclase"/>
</dbReference>
<evidence type="ECO:0000256" key="2">
    <source>
        <dbReference type="ARBA" id="ARBA00034247"/>
    </source>
</evidence>
<evidence type="ECO:0000313" key="5">
    <source>
        <dbReference type="Proteomes" id="UP000323258"/>
    </source>
</evidence>
<dbReference type="FunFam" id="3.30.70.270:FF:000001">
    <property type="entry name" value="Diguanylate cyclase domain protein"/>
    <property type="match status" value="1"/>
</dbReference>
<gene>
    <name evidence="4" type="ORF">FY036_23405</name>
</gene>
<feature type="domain" description="GGDEF" evidence="3">
    <location>
        <begin position="198"/>
        <end position="333"/>
    </location>
</feature>
<dbReference type="EMBL" id="VSZS01000068">
    <property type="protein sequence ID" value="TYR29878.1"/>
    <property type="molecule type" value="Genomic_DNA"/>
</dbReference>
<dbReference type="PROSITE" id="PS50887">
    <property type="entry name" value="GGDEF"/>
    <property type="match status" value="1"/>
</dbReference>
<evidence type="ECO:0000313" key="4">
    <source>
        <dbReference type="EMBL" id="TYR29878.1"/>
    </source>
</evidence>
<dbReference type="GO" id="GO:0043709">
    <property type="term" value="P:cell adhesion involved in single-species biofilm formation"/>
    <property type="evidence" value="ECO:0007669"/>
    <property type="project" value="TreeGrafter"/>
</dbReference>
<dbReference type="OrthoDB" id="9812260at2"/>
<dbReference type="GO" id="GO:1902201">
    <property type="term" value="P:negative regulation of bacterial-type flagellum-dependent cell motility"/>
    <property type="evidence" value="ECO:0007669"/>
    <property type="project" value="TreeGrafter"/>
</dbReference>
<dbReference type="InterPro" id="IPR043128">
    <property type="entry name" value="Rev_trsase/Diguanyl_cyclase"/>
</dbReference>
<dbReference type="EC" id="2.7.7.65" evidence="1"/>
<sequence length="349" mass="38437">MVNRPDTATTVVLTMRQLGIVPLPRNYELFYEAVTTGNRELTDALSALGGRPTQKQIDEVAHRFLNRGNEHAADEARDTISTKLDEILGLLKKERNSMETYGKILGETSNGLTGRQAITREFLEKIVSVTATATRTSIESQSNIVSSITDKSQELHEVKSKLEEYKRLADTDALTQIQNRRAFDRAVSAIYESNRGIAFGALILADIDSFKTVNDRFGHPVGDRIIQIVASIIRSTVKDGTFVARTGGEEFAVILEGSGEDATHRLADEIRQAIMEAPFVNVSNGTNYGPITVSLGICMATQARGPDDLYVKADRALYASKAAGRNRVTRFSSINEGAFSKSWLLYRSK</sequence>
<comment type="caution">
    <text evidence="4">The sequence shown here is derived from an EMBL/GenBank/DDBJ whole genome shotgun (WGS) entry which is preliminary data.</text>
</comment>
<dbReference type="Pfam" id="PF00990">
    <property type="entry name" value="GGDEF"/>
    <property type="match status" value="1"/>
</dbReference>
<protein>
    <recommendedName>
        <fullName evidence="1">diguanylate cyclase</fullName>
        <ecNumber evidence="1">2.7.7.65</ecNumber>
    </recommendedName>
</protein>
<dbReference type="SMART" id="SM00267">
    <property type="entry name" value="GGDEF"/>
    <property type="match status" value="1"/>
</dbReference>
<evidence type="ECO:0000256" key="1">
    <source>
        <dbReference type="ARBA" id="ARBA00012528"/>
    </source>
</evidence>
<organism evidence="4 5">
    <name type="scientific">Neoaquamicrobium microcysteis</name>
    <dbReference type="NCBI Taxonomy" id="2682781"/>
    <lineage>
        <taxon>Bacteria</taxon>
        <taxon>Pseudomonadati</taxon>
        <taxon>Pseudomonadota</taxon>
        <taxon>Alphaproteobacteria</taxon>
        <taxon>Hyphomicrobiales</taxon>
        <taxon>Phyllobacteriaceae</taxon>
        <taxon>Neoaquamicrobium</taxon>
    </lineage>
</organism>
<reference evidence="4 5" key="1">
    <citation type="submission" date="2019-08" db="EMBL/GenBank/DDBJ databases">
        <authorList>
            <person name="Seo Y.L."/>
        </authorList>
    </citation>
    <scope>NUCLEOTIDE SEQUENCE [LARGE SCALE GENOMIC DNA]</scope>
    <source>
        <strain evidence="4 5">MaA-C15</strain>
    </source>
</reference>
<proteinExistence type="predicted"/>
<keyword evidence="5" id="KW-1185">Reference proteome</keyword>
<accession>A0A5D4GNH2</accession>
<dbReference type="Gene3D" id="3.30.70.270">
    <property type="match status" value="1"/>
</dbReference>
<dbReference type="CDD" id="cd01949">
    <property type="entry name" value="GGDEF"/>
    <property type="match status" value="1"/>
</dbReference>
<dbReference type="PANTHER" id="PTHR45138">
    <property type="entry name" value="REGULATORY COMPONENTS OF SENSORY TRANSDUCTION SYSTEM"/>
    <property type="match status" value="1"/>
</dbReference>
<name>A0A5D4GNH2_9HYPH</name>
<dbReference type="NCBIfam" id="TIGR00254">
    <property type="entry name" value="GGDEF"/>
    <property type="match status" value="1"/>
</dbReference>
<dbReference type="Proteomes" id="UP000323258">
    <property type="component" value="Unassembled WGS sequence"/>
</dbReference>
<dbReference type="AlphaFoldDB" id="A0A5D4GNH2"/>
<dbReference type="InterPro" id="IPR050469">
    <property type="entry name" value="Diguanylate_Cyclase"/>
</dbReference>